<feature type="transmembrane region" description="Helical" evidence="6">
    <location>
        <begin position="149"/>
        <end position="168"/>
    </location>
</feature>
<keyword evidence="4 6" id="KW-1133">Transmembrane helix</keyword>
<evidence type="ECO:0000256" key="2">
    <source>
        <dbReference type="ARBA" id="ARBA00007362"/>
    </source>
</evidence>
<dbReference type="InterPro" id="IPR000620">
    <property type="entry name" value="EamA_dom"/>
</dbReference>
<evidence type="ECO:0000256" key="5">
    <source>
        <dbReference type="ARBA" id="ARBA00023136"/>
    </source>
</evidence>
<feature type="transmembrane region" description="Helical" evidence="6">
    <location>
        <begin position="93"/>
        <end position="113"/>
    </location>
</feature>
<feature type="transmembrane region" description="Helical" evidence="6">
    <location>
        <begin position="67"/>
        <end position="87"/>
    </location>
</feature>
<keyword evidence="9" id="KW-1185">Reference proteome</keyword>
<dbReference type="RefSeq" id="WP_171784783.1">
    <property type="nucleotide sequence ID" value="NZ_BAAAML010000003.1"/>
</dbReference>
<feature type="transmembrane region" description="Helical" evidence="6">
    <location>
        <begin position="37"/>
        <end position="55"/>
    </location>
</feature>
<feature type="transmembrane region" description="Helical" evidence="6">
    <location>
        <begin position="180"/>
        <end position="200"/>
    </location>
</feature>
<dbReference type="EMBL" id="JABEZU010000004">
    <property type="protein sequence ID" value="NOV98567.1"/>
    <property type="molecule type" value="Genomic_DNA"/>
</dbReference>
<evidence type="ECO:0000256" key="4">
    <source>
        <dbReference type="ARBA" id="ARBA00022989"/>
    </source>
</evidence>
<feature type="transmembrane region" description="Helical" evidence="6">
    <location>
        <begin position="246"/>
        <end position="262"/>
    </location>
</feature>
<name>A0ABX2A9F2_9MICO</name>
<feature type="transmembrane region" description="Helical" evidence="6">
    <location>
        <begin position="125"/>
        <end position="143"/>
    </location>
</feature>
<dbReference type="InterPro" id="IPR050638">
    <property type="entry name" value="AA-Vitamin_Transporters"/>
</dbReference>
<sequence length="300" mass="30543">MRRDTVAAVGLVVFWSSGFIGAELGTRDASPLTLLAWRYLFAGALALAVLAVLRARRGRVPHRRTRHAVVVGLLTQAGYLGGIIGGVGLGVDAGTAALVAALQPLVVAALAHAAWGERTSPGQRLGLAVGLLGVLLVVLGDVGQGTAPWWAYLLPLGGMLSMSLGTVLERRAPDGGDLLGDLAVHTLAAGVALVAIAAVTGRVAPPEGAPTFWVAVVWLVVLATVGGYGCYLVVLRRSGPQAASTLLYLTPPVTAAWAGLQLGQVPGLLAVPGALVCAAAVWLVARREPSRQPAAGAARV</sequence>
<dbReference type="PANTHER" id="PTHR32322">
    <property type="entry name" value="INNER MEMBRANE TRANSPORTER"/>
    <property type="match status" value="1"/>
</dbReference>
<feature type="transmembrane region" description="Helical" evidence="6">
    <location>
        <begin position="268"/>
        <end position="285"/>
    </location>
</feature>
<evidence type="ECO:0000256" key="6">
    <source>
        <dbReference type="SAM" id="Phobius"/>
    </source>
</evidence>
<comment type="similarity">
    <text evidence="2">Belongs to the EamA transporter family.</text>
</comment>
<keyword evidence="5 6" id="KW-0472">Membrane</keyword>
<keyword evidence="3 6" id="KW-0812">Transmembrane</keyword>
<evidence type="ECO:0000259" key="7">
    <source>
        <dbReference type="Pfam" id="PF00892"/>
    </source>
</evidence>
<feature type="domain" description="EamA" evidence="7">
    <location>
        <begin position="150"/>
        <end position="285"/>
    </location>
</feature>
<feature type="domain" description="EamA" evidence="7">
    <location>
        <begin position="7"/>
        <end position="138"/>
    </location>
</feature>
<comment type="subcellular location">
    <subcellularLocation>
        <location evidence="1">Membrane</location>
        <topology evidence="1">Multi-pass membrane protein</topology>
    </subcellularLocation>
</comment>
<protein>
    <submittedName>
        <fullName evidence="8">Drug/metabolite transporter (DMT)-like permease</fullName>
    </submittedName>
</protein>
<accession>A0ABX2A9F2</accession>
<dbReference type="Pfam" id="PF00892">
    <property type="entry name" value="EamA"/>
    <property type="match status" value="2"/>
</dbReference>
<dbReference type="InterPro" id="IPR037185">
    <property type="entry name" value="EmrE-like"/>
</dbReference>
<evidence type="ECO:0000313" key="9">
    <source>
        <dbReference type="Proteomes" id="UP000757540"/>
    </source>
</evidence>
<comment type="caution">
    <text evidence="8">The sequence shown here is derived from an EMBL/GenBank/DDBJ whole genome shotgun (WGS) entry which is preliminary data.</text>
</comment>
<dbReference type="Proteomes" id="UP000757540">
    <property type="component" value="Unassembled WGS sequence"/>
</dbReference>
<evidence type="ECO:0000256" key="3">
    <source>
        <dbReference type="ARBA" id="ARBA00022692"/>
    </source>
</evidence>
<dbReference type="SUPFAM" id="SSF103481">
    <property type="entry name" value="Multidrug resistance efflux transporter EmrE"/>
    <property type="match status" value="2"/>
</dbReference>
<dbReference type="PANTHER" id="PTHR32322:SF2">
    <property type="entry name" value="EAMA DOMAIN-CONTAINING PROTEIN"/>
    <property type="match status" value="1"/>
</dbReference>
<feature type="transmembrane region" description="Helical" evidence="6">
    <location>
        <begin position="212"/>
        <end position="234"/>
    </location>
</feature>
<organism evidence="8 9">
    <name type="scientific">Isoptericola halotolerans</name>
    <dbReference type="NCBI Taxonomy" id="300560"/>
    <lineage>
        <taxon>Bacteria</taxon>
        <taxon>Bacillati</taxon>
        <taxon>Actinomycetota</taxon>
        <taxon>Actinomycetes</taxon>
        <taxon>Micrococcales</taxon>
        <taxon>Promicromonosporaceae</taxon>
        <taxon>Isoptericola</taxon>
    </lineage>
</organism>
<gene>
    <name evidence="8" type="ORF">HDG69_003162</name>
</gene>
<reference evidence="8 9" key="1">
    <citation type="submission" date="2020-05" db="EMBL/GenBank/DDBJ databases">
        <title>Genomic Encyclopedia of Type Strains, Phase III (KMG-III): the genomes of soil and plant-associated and newly described type strains.</title>
        <authorList>
            <person name="Whitman W."/>
        </authorList>
    </citation>
    <scope>NUCLEOTIDE SEQUENCE [LARGE SCALE GENOMIC DNA]</scope>
    <source>
        <strain evidence="8 9">KCTC 19046</strain>
    </source>
</reference>
<evidence type="ECO:0000256" key="1">
    <source>
        <dbReference type="ARBA" id="ARBA00004141"/>
    </source>
</evidence>
<proteinExistence type="inferred from homology"/>
<evidence type="ECO:0000313" key="8">
    <source>
        <dbReference type="EMBL" id="NOV98567.1"/>
    </source>
</evidence>